<evidence type="ECO:0008006" key="4">
    <source>
        <dbReference type="Google" id="ProtNLM"/>
    </source>
</evidence>
<keyword evidence="1" id="KW-0472">Membrane</keyword>
<feature type="transmembrane region" description="Helical" evidence="1">
    <location>
        <begin position="12"/>
        <end position="35"/>
    </location>
</feature>
<protein>
    <recommendedName>
        <fullName evidence="4">Prepilin-type N-terminal cleavage/methylation domain-containing protein</fullName>
    </recommendedName>
</protein>
<evidence type="ECO:0000313" key="2">
    <source>
        <dbReference type="EMBL" id="CUQ85013.1"/>
    </source>
</evidence>
<dbReference type="SUPFAM" id="SSF54523">
    <property type="entry name" value="Pili subunits"/>
    <property type="match status" value="1"/>
</dbReference>
<keyword evidence="1" id="KW-0812">Transmembrane</keyword>
<dbReference type="Proteomes" id="UP000095662">
    <property type="component" value="Unassembled WGS sequence"/>
</dbReference>
<reference evidence="2 3" key="1">
    <citation type="submission" date="2015-09" db="EMBL/GenBank/DDBJ databases">
        <authorList>
            <consortium name="Pathogen Informatics"/>
        </authorList>
    </citation>
    <scope>NUCLEOTIDE SEQUENCE [LARGE SCALE GENOMIC DNA]</scope>
    <source>
        <strain evidence="2 3">2789STDY5834928</strain>
    </source>
</reference>
<dbReference type="InterPro" id="IPR045584">
    <property type="entry name" value="Pilin-like"/>
</dbReference>
<dbReference type="STRING" id="39492.ERS852540_01027"/>
<gene>
    <name evidence="2" type="ORF">ERS852540_01027</name>
</gene>
<dbReference type="AlphaFoldDB" id="A0A174ZCD6"/>
<dbReference type="NCBIfam" id="TIGR02532">
    <property type="entry name" value="IV_pilin_GFxxxE"/>
    <property type="match status" value="1"/>
</dbReference>
<evidence type="ECO:0000256" key="1">
    <source>
        <dbReference type="SAM" id="Phobius"/>
    </source>
</evidence>
<accession>A0A174ZCD6</accession>
<name>A0A174ZCD6_9FIRM</name>
<proteinExistence type="predicted"/>
<sequence>MKLARLLKKKAFTLVELIIAMAIMMILIVAAMSMFNPVSSIIKSIDEDVVTNAIADSMTTYIHSKVNTCSTYNIDIYDNTSLTADASADGSAANRCKSMLSSIKNPTAESSYCMVLRRKDDTFQLYDFGKITSVAQFTARVNDIEKYALFNNEYYNDVDFRFTFETKSGWCKIGITSLERETGNVVVETRTDMFKLVNITSTPESNPVLKDYTTVGTDKNIVIFYNIIDYTKYTPGA</sequence>
<dbReference type="Pfam" id="PF07963">
    <property type="entry name" value="N_methyl"/>
    <property type="match status" value="1"/>
</dbReference>
<evidence type="ECO:0000313" key="3">
    <source>
        <dbReference type="Proteomes" id="UP000095662"/>
    </source>
</evidence>
<dbReference type="InterPro" id="IPR012902">
    <property type="entry name" value="N_methyl_site"/>
</dbReference>
<dbReference type="EMBL" id="CZBY01000006">
    <property type="protein sequence ID" value="CUQ85013.1"/>
    <property type="molecule type" value="Genomic_DNA"/>
</dbReference>
<organism evidence="2 3">
    <name type="scientific">[Eubacterium] siraeum</name>
    <dbReference type="NCBI Taxonomy" id="39492"/>
    <lineage>
        <taxon>Bacteria</taxon>
        <taxon>Bacillati</taxon>
        <taxon>Bacillota</taxon>
        <taxon>Clostridia</taxon>
        <taxon>Eubacteriales</taxon>
        <taxon>Oscillospiraceae</taxon>
        <taxon>Oscillospiraceae incertae sedis</taxon>
    </lineage>
</organism>
<keyword evidence="1" id="KW-1133">Transmembrane helix</keyword>